<dbReference type="OrthoDB" id="1521787at2"/>
<feature type="domain" description="PDZ" evidence="2">
    <location>
        <begin position="485"/>
        <end position="552"/>
    </location>
</feature>
<dbReference type="AlphaFoldDB" id="A0A4S8I0Z5"/>
<dbReference type="Proteomes" id="UP000306918">
    <property type="component" value="Unassembled WGS sequence"/>
</dbReference>
<dbReference type="Gene3D" id="2.30.42.10">
    <property type="match status" value="1"/>
</dbReference>
<dbReference type="GO" id="GO:0008235">
    <property type="term" value="F:metalloexopeptidase activity"/>
    <property type="evidence" value="ECO:0007669"/>
    <property type="project" value="InterPro"/>
</dbReference>
<evidence type="ECO:0000313" key="3">
    <source>
        <dbReference type="EMBL" id="THU41828.1"/>
    </source>
</evidence>
<evidence type="ECO:0000313" key="4">
    <source>
        <dbReference type="Proteomes" id="UP000306918"/>
    </source>
</evidence>
<feature type="domain" description="Peptidase M28" evidence="1">
    <location>
        <begin position="238"/>
        <end position="433"/>
    </location>
</feature>
<protein>
    <submittedName>
        <fullName evidence="3">M28 family peptidase</fullName>
    </submittedName>
</protein>
<dbReference type="Pfam" id="PF13180">
    <property type="entry name" value="PDZ_2"/>
    <property type="match status" value="1"/>
</dbReference>
<dbReference type="Gene3D" id="3.40.630.10">
    <property type="entry name" value="Zn peptidases"/>
    <property type="match status" value="2"/>
</dbReference>
<proteinExistence type="predicted"/>
<gene>
    <name evidence="3" type="ORF">FAM09_06920</name>
</gene>
<dbReference type="SUPFAM" id="SSF50156">
    <property type="entry name" value="PDZ domain-like"/>
    <property type="match status" value="1"/>
</dbReference>
<comment type="caution">
    <text evidence="3">The sequence shown here is derived from an EMBL/GenBank/DDBJ whole genome shotgun (WGS) entry which is preliminary data.</text>
</comment>
<sequence>MNLFMRLLIILLFASFSSVGQKLKKADKVMITNLQAHIVYLADDKLEGRRAGTNGEKLAREYISSQFQKAGLEPKGEQGWLQPFEIYDGKQISASTLLFINDRELKLNDEFFPFVFCPGSSLEAAVSPALKEKGVPWFDDLKDVLEENKENPHFDLTNAIKTIATKAAEKGATALFVYNSSGITDNLKFDGKDNSQPTVIPVVYLTAKACKQYLSDESATLDIRLKTIIGDKKRTGHNVIGIINNGAPSTIVFGAHYDHLGYGEDGHSMLPREHGTGEKQIHNGADDNASGTAALIELARLLKLSKDKNNNYVFIAFSGEELGLFGSKYFTEHPTINLATVNYMVNMDMVGRLNDSSKALTVGGYGTSPSWGSVFTALNKQKYFTVKFDSSGTGPSDHTSFYLKNIPVLFFFTGLHSDYHKPTDDHNKINFTGEAIIIKYIESLVTLTNTKGKLAFQKTREPAASTAARFNVTLGIMPDYTFSGNGVRVDGVNDGRPAQKAGIQTGDIIIQLGSFDTNSLETYMQALSKFNKGDKTTVKYKRGEEMKEGNVEF</sequence>
<accession>A0A4S8I0Z5</accession>
<dbReference type="RefSeq" id="WP_136576316.1">
    <property type="nucleotide sequence ID" value="NZ_STFF01000001.1"/>
</dbReference>
<evidence type="ECO:0000259" key="1">
    <source>
        <dbReference type="Pfam" id="PF04389"/>
    </source>
</evidence>
<dbReference type="GO" id="GO:0006508">
    <property type="term" value="P:proteolysis"/>
    <property type="evidence" value="ECO:0007669"/>
    <property type="project" value="InterPro"/>
</dbReference>
<dbReference type="InterPro" id="IPR045175">
    <property type="entry name" value="M28_fam"/>
</dbReference>
<organism evidence="3 4">
    <name type="scientific">Niastella caeni</name>
    <dbReference type="NCBI Taxonomy" id="2569763"/>
    <lineage>
        <taxon>Bacteria</taxon>
        <taxon>Pseudomonadati</taxon>
        <taxon>Bacteroidota</taxon>
        <taxon>Chitinophagia</taxon>
        <taxon>Chitinophagales</taxon>
        <taxon>Chitinophagaceae</taxon>
        <taxon>Niastella</taxon>
    </lineage>
</organism>
<dbReference type="EMBL" id="STFF01000001">
    <property type="protein sequence ID" value="THU41828.1"/>
    <property type="molecule type" value="Genomic_DNA"/>
</dbReference>
<dbReference type="PANTHER" id="PTHR12147:SF26">
    <property type="entry name" value="PEPTIDASE M28 DOMAIN-CONTAINING PROTEIN"/>
    <property type="match status" value="1"/>
</dbReference>
<dbReference type="InterPro" id="IPR007484">
    <property type="entry name" value="Peptidase_M28"/>
</dbReference>
<keyword evidence="4" id="KW-1185">Reference proteome</keyword>
<evidence type="ECO:0000259" key="2">
    <source>
        <dbReference type="Pfam" id="PF13180"/>
    </source>
</evidence>
<dbReference type="PANTHER" id="PTHR12147">
    <property type="entry name" value="METALLOPEPTIDASE M28 FAMILY MEMBER"/>
    <property type="match status" value="1"/>
</dbReference>
<reference evidence="3 4" key="1">
    <citation type="submission" date="2019-04" db="EMBL/GenBank/DDBJ databases">
        <title>Niastella caeni sp. nov., isolated from activated sludge.</title>
        <authorList>
            <person name="Sheng M."/>
        </authorList>
    </citation>
    <scope>NUCLEOTIDE SEQUENCE [LARGE SCALE GENOMIC DNA]</scope>
    <source>
        <strain evidence="3 4">HX-2-15</strain>
    </source>
</reference>
<dbReference type="SUPFAM" id="SSF53187">
    <property type="entry name" value="Zn-dependent exopeptidases"/>
    <property type="match status" value="1"/>
</dbReference>
<dbReference type="InterPro" id="IPR036034">
    <property type="entry name" value="PDZ_sf"/>
</dbReference>
<dbReference type="InterPro" id="IPR001478">
    <property type="entry name" value="PDZ"/>
</dbReference>
<name>A0A4S8I0Z5_9BACT</name>
<dbReference type="Pfam" id="PF04389">
    <property type="entry name" value="Peptidase_M28"/>
    <property type="match status" value="1"/>
</dbReference>